<accession>A0A399D1L6</accession>
<dbReference type="GO" id="GO:0043565">
    <property type="term" value="F:sequence-specific DNA binding"/>
    <property type="evidence" value="ECO:0007669"/>
    <property type="project" value="InterPro"/>
</dbReference>
<evidence type="ECO:0000256" key="3">
    <source>
        <dbReference type="ARBA" id="ARBA00023163"/>
    </source>
</evidence>
<dbReference type="RefSeq" id="WP_119349121.1">
    <property type="nucleotide sequence ID" value="NZ_QWET01000004.1"/>
</dbReference>
<name>A0A399D1L6_9BACT</name>
<dbReference type="PANTHER" id="PTHR43280">
    <property type="entry name" value="ARAC-FAMILY TRANSCRIPTIONAL REGULATOR"/>
    <property type="match status" value="1"/>
</dbReference>
<dbReference type="SUPFAM" id="SSF46689">
    <property type="entry name" value="Homeodomain-like"/>
    <property type="match status" value="1"/>
</dbReference>
<feature type="transmembrane region" description="Helical" evidence="4">
    <location>
        <begin position="66"/>
        <end position="84"/>
    </location>
</feature>
<dbReference type="EMBL" id="QWET01000004">
    <property type="protein sequence ID" value="RIH65885.1"/>
    <property type="molecule type" value="Genomic_DNA"/>
</dbReference>
<dbReference type="InterPro" id="IPR018060">
    <property type="entry name" value="HTH_AraC"/>
</dbReference>
<gene>
    <name evidence="6" type="ORF">D1164_06355</name>
</gene>
<dbReference type="InterPro" id="IPR009057">
    <property type="entry name" value="Homeodomain-like_sf"/>
</dbReference>
<keyword evidence="1" id="KW-0805">Transcription regulation</keyword>
<keyword evidence="4" id="KW-0812">Transmembrane</keyword>
<evidence type="ECO:0000259" key="5">
    <source>
        <dbReference type="PROSITE" id="PS01124"/>
    </source>
</evidence>
<feature type="transmembrane region" description="Helical" evidence="4">
    <location>
        <begin position="6"/>
        <end position="23"/>
    </location>
</feature>
<dbReference type="SMART" id="SM00342">
    <property type="entry name" value="HTH_ARAC"/>
    <property type="match status" value="1"/>
</dbReference>
<evidence type="ECO:0000256" key="1">
    <source>
        <dbReference type="ARBA" id="ARBA00023015"/>
    </source>
</evidence>
<organism evidence="6 7">
    <name type="scientific">Mariniphaga sediminis</name>
    <dbReference type="NCBI Taxonomy" id="1628158"/>
    <lineage>
        <taxon>Bacteria</taxon>
        <taxon>Pseudomonadati</taxon>
        <taxon>Bacteroidota</taxon>
        <taxon>Bacteroidia</taxon>
        <taxon>Marinilabiliales</taxon>
        <taxon>Prolixibacteraceae</taxon>
        <taxon>Mariniphaga</taxon>
    </lineage>
</organism>
<evidence type="ECO:0000313" key="6">
    <source>
        <dbReference type="EMBL" id="RIH65885.1"/>
    </source>
</evidence>
<feature type="transmembrane region" description="Helical" evidence="4">
    <location>
        <begin position="223"/>
        <end position="242"/>
    </location>
</feature>
<feature type="transmembrane region" description="Helical" evidence="4">
    <location>
        <begin position="151"/>
        <end position="172"/>
    </location>
</feature>
<dbReference type="PROSITE" id="PS01124">
    <property type="entry name" value="HTH_ARAC_FAMILY_2"/>
    <property type="match status" value="1"/>
</dbReference>
<dbReference type="PANTHER" id="PTHR43280:SF29">
    <property type="entry name" value="ARAC-FAMILY TRANSCRIPTIONAL REGULATOR"/>
    <property type="match status" value="1"/>
</dbReference>
<dbReference type="Gene3D" id="1.10.10.60">
    <property type="entry name" value="Homeodomain-like"/>
    <property type="match status" value="2"/>
</dbReference>
<feature type="transmembrane region" description="Helical" evidence="4">
    <location>
        <begin position="35"/>
        <end position="60"/>
    </location>
</feature>
<dbReference type="GO" id="GO:0003700">
    <property type="term" value="F:DNA-binding transcription factor activity"/>
    <property type="evidence" value="ECO:0007669"/>
    <property type="project" value="InterPro"/>
</dbReference>
<evidence type="ECO:0000256" key="2">
    <source>
        <dbReference type="ARBA" id="ARBA00023125"/>
    </source>
</evidence>
<feature type="domain" description="HTH araC/xylS-type" evidence="5">
    <location>
        <begin position="278"/>
        <end position="382"/>
    </location>
</feature>
<dbReference type="Proteomes" id="UP000266441">
    <property type="component" value="Unassembled WGS sequence"/>
</dbReference>
<evidence type="ECO:0000256" key="4">
    <source>
        <dbReference type="SAM" id="Phobius"/>
    </source>
</evidence>
<evidence type="ECO:0000313" key="7">
    <source>
        <dbReference type="Proteomes" id="UP000266441"/>
    </source>
</evidence>
<comment type="caution">
    <text evidence="6">The sequence shown here is derived from an EMBL/GenBank/DDBJ whole genome shotgun (WGS) entry which is preliminary data.</text>
</comment>
<keyword evidence="4" id="KW-1133">Transmembrane helix</keyword>
<keyword evidence="3" id="KW-0804">Transcription</keyword>
<protein>
    <submittedName>
        <fullName evidence="6">AraC family transcriptional regulator</fullName>
    </submittedName>
</protein>
<keyword evidence="2" id="KW-0238">DNA-binding</keyword>
<feature type="transmembrane region" description="Helical" evidence="4">
    <location>
        <begin position="192"/>
        <end position="211"/>
    </location>
</feature>
<dbReference type="OrthoDB" id="1157591at2"/>
<keyword evidence="4" id="KW-0472">Membrane</keyword>
<dbReference type="AlphaFoldDB" id="A0A399D1L6"/>
<dbReference type="Pfam" id="PF12833">
    <property type="entry name" value="HTH_18"/>
    <property type="match status" value="1"/>
</dbReference>
<sequence length="388" mass="44717">MFREVIVLTPIYVSLFWSVVFITNKFSVNKARYWLGFFMMVVAVLYGCHATFFLGCKALYLKLDSIYLLTGLSVYPIYYIYVRLLTCDLELKRSYILHFIPALTLFVVLFVTGFFLSPDEEEYYYESVLVKNRWGAHETSLPFKLAATVFFLSRVVFGLQTLLYLFFGYQLAKKYNQRIANFYSNMEGRELVWVKLLTVSFLLTSIASFVVNILGRGLFFENNLILAIPSALFSTLFFVIGLQGNRQDFTIRSLDEDEGEDVFVAKNSVELRKEKLKSALLKLLETNKIYLDSELKITELCRELNTNRTYLSNLINTEFQQSFNDFINSYRVNYSISLLESGMGDTSSLNDIALISGFGSVSSFNRAFKKNTGMTVGQYKMSILKKEK</sequence>
<keyword evidence="7" id="KW-1185">Reference proteome</keyword>
<proteinExistence type="predicted"/>
<feature type="transmembrane region" description="Helical" evidence="4">
    <location>
        <begin position="96"/>
        <end position="116"/>
    </location>
</feature>
<reference evidence="6 7" key="1">
    <citation type="journal article" date="2015" name="Int. J. Syst. Evol. Microbiol.">
        <title>Mariniphaga sediminis sp. nov., isolated from coastal sediment.</title>
        <authorList>
            <person name="Wang F.Q."/>
            <person name="Shen Q.Y."/>
            <person name="Chen G.J."/>
            <person name="Du Z.J."/>
        </authorList>
    </citation>
    <scope>NUCLEOTIDE SEQUENCE [LARGE SCALE GENOMIC DNA]</scope>
    <source>
        <strain evidence="6 7">SY21</strain>
    </source>
</reference>